<feature type="region of interest" description="Disordered" evidence="9">
    <location>
        <begin position="238"/>
        <end position="301"/>
    </location>
</feature>
<name>A0ABR9KCV9_9ACTN</name>
<evidence type="ECO:0000256" key="3">
    <source>
        <dbReference type="ARBA" id="ARBA00022448"/>
    </source>
</evidence>
<feature type="transmembrane region" description="Helical" evidence="10">
    <location>
        <begin position="161"/>
        <end position="181"/>
    </location>
</feature>
<dbReference type="SUPFAM" id="SSF81338">
    <property type="entry name" value="Aquaporin-like"/>
    <property type="match status" value="1"/>
</dbReference>
<protein>
    <submittedName>
        <fullName evidence="11">Glycerol uptake facilitator protein</fullName>
    </submittedName>
</protein>
<keyword evidence="7 10" id="KW-0472">Membrane</keyword>
<dbReference type="PANTHER" id="PTHR19139">
    <property type="entry name" value="AQUAPORIN TRANSPORTER"/>
    <property type="match status" value="1"/>
</dbReference>
<evidence type="ECO:0000256" key="2">
    <source>
        <dbReference type="ARBA" id="ARBA00006175"/>
    </source>
</evidence>
<dbReference type="PANTHER" id="PTHR19139:SF199">
    <property type="entry name" value="MIP17260P"/>
    <property type="match status" value="1"/>
</dbReference>
<keyword evidence="6 10" id="KW-1133">Transmembrane helix</keyword>
<keyword evidence="5 8" id="KW-0812">Transmembrane</keyword>
<dbReference type="Pfam" id="PF00230">
    <property type="entry name" value="MIP"/>
    <property type="match status" value="1"/>
</dbReference>
<accession>A0ABR9KCV9</accession>
<evidence type="ECO:0000256" key="4">
    <source>
        <dbReference type="ARBA" id="ARBA00022475"/>
    </source>
</evidence>
<comment type="similarity">
    <text evidence="2 8">Belongs to the MIP/aquaporin (TC 1.A.8) family.</text>
</comment>
<feature type="transmembrane region" description="Helical" evidence="10">
    <location>
        <begin position="210"/>
        <end position="231"/>
    </location>
</feature>
<feature type="transmembrane region" description="Helical" evidence="10">
    <location>
        <begin position="90"/>
        <end position="111"/>
    </location>
</feature>
<dbReference type="EMBL" id="JADBEF010000001">
    <property type="protein sequence ID" value="MBE1559844.1"/>
    <property type="molecule type" value="Genomic_DNA"/>
</dbReference>
<keyword evidence="12" id="KW-1185">Reference proteome</keyword>
<dbReference type="PROSITE" id="PS00221">
    <property type="entry name" value="MIP"/>
    <property type="match status" value="1"/>
</dbReference>
<evidence type="ECO:0000256" key="6">
    <source>
        <dbReference type="ARBA" id="ARBA00022989"/>
    </source>
</evidence>
<evidence type="ECO:0000256" key="9">
    <source>
        <dbReference type="SAM" id="MobiDB-lite"/>
    </source>
</evidence>
<dbReference type="Gene3D" id="1.20.1080.10">
    <property type="entry name" value="Glycerol uptake facilitator protein"/>
    <property type="match status" value="1"/>
</dbReference>
<feature type="transmembrane region" description="Helical" evidence="10">
    <location>
        <begin position="40"/>
        <end position="61"/>
    </location>
</feature>
<comment type="caution">
    <text evidence="11">The sequence shown here is derived from an EMBL/GenBank/DDBJ whole genome shotgun (WGS) entry which is preliminary data.</text>
</comment>
<dbReference type="Proteomes" id="UP000661607">
    <property type="component" value="Unassembled WGS sequence"/>
</dbReference>
<feature type="compositionally biased region" description="Basic and acidic residues" evidence="9">
    <location>
        <begin position="277"/>
        <end position="288"/>
    </location>
</feature>
<dbReference type="InterPro" id="IPR034294">
    <property type="entry name" value="Aquaporin_transptr"/>
</dbReference>
<sequence>MVGDLPRRLVAEAIGTMLLILFGAGSIVAALVIGNGQLDYAGLGIISLSFAVVVAIVIYAFGSTSGAHINPAVTIALAVGRRFSWAEVPFYIGAQLVGAFVGGLLIVGGFGRRAVELGGVGLTRLGEGVSYGQGILLEALGTFLLLLTIMALAVDRRAPTGWAGLMIGLAVAGEIFVIGPFTNGSVNPARTFGPYLTNSLFGGDTPWAQFGVYIAGPVIGAVLAVVVYDLVARPTHEVPERAEQGAAGEIVGAREPQGAAPEATRPTAAGDIPGARQPHDDQIRDRVGHGGRRRWRPGRGR</sequence>
<feature type="compositionally biased region" description="Basic residues" evidence="9">
    <location>
        <begin position="289"/>
        <end position="301"/>
    </location>
</feature>
<evidence type="ECO:0000256" key="5">
    <source>
        <dbReference type="ARBA" id="ARBA00022692"/>
    </source>
</evidence>
<dbReference type="PRINTS" id="PR00783">
    <property type="entry name" value="MINTRINSICP"/>
</dbReference>
<organism evidence="11 12">
    <name type="scientific">Nonomuraea africana</name>
    <dbReference type="NCBI Taxonomy" id="46171"/>
    <lineage>
        <taxon>Bacteria</taxon>
        <taxon>Bacillati</taxon>
        <taxon>Actinomycetota</taxon>
        <taxon>Actinomycetes</taxon>
        <taxon>Streptosporangiales</taxon>
        <taxon>Streptosporangiaceae</taxon>
        <taxon>Nonomuraea</taxon>
    </lineage>
</organism>
<dbReference type="CDD" id="cd00333">
    <property type="entry name" value="MIP"/>
    <property type="match status" value="1"/>
</dbReference>
<dbReference type="InterPro" id="IPR000425">
    <property type="entry name" value="MIP"/>
</dbReference>
<dbReference type="RefSeq" id="WP_192775045.1">
    <property type="nucleotide sequence ID" value="NZ_BAAASY010000027.1"/>
</dbReference>
<keyword evidence="4" id="KW-1003">Cell membrane</keyword>
<dbReference type="InterPro" id="IPR023271">
    <property type="entry name" value="Aquaporin-like"/>
</dbReference>
<evidence type="ECO:0000256" key="10">
    <source>
        <dbReference type="SAM" id="Phobius"/>
    </source>
</evidence>
<evidence type="ECO:0000256" key="7">
    <source>
        <dbReference type="ARBA" id="ARBA00023136"/>
    </source>
</evidence>
<feature type="transmembrane region" description="Helical" evidence="10">
    <location>
        <begin position="131"/>
        <end position="154"/>
    </location>
</feature>
<comment type="subcellular location">
    <subcellularLocation>
        <location evidence="1">Cell membrane</location>
        <topology evidence="1">Multi-pass membrane protein</topology>
    </subcellularLocation>
</comment>
<reference evidence="11 12" key="1">
    <citation type="submission" date="2020-10" db="EMBL/GenBank/DDBJ databases">
        <title>Sequencing the genomes of 1000 actinobacteria strains.</title>
        <authorList>
            <person name="Klenk H.-P."/>
        </authorList>
    </citation>
    <scope>NUCLEOTIDE SEQUENCE [LARGE SCALE GENOMIC DNA]</scope>
    <source>
        <strain evidence="11 12">DSM 43748</strain>
    </source>
</reference>
<feature type="transmembrane region" description="Helical" evidence="10">
    <location>
        <begin position="9"/>
        <end position="34"/>
    </location>
</feature>
<evidence type="ECO:0000313" key="11">
    <source>
        <dbReference type="EMBL" id="MBE1559844.1"/>
    </source>
</evidence>
<keyword evidence="3 8" id="KW-0813">Transport</keyword>
<dbReference type="InterPro" id="IPR022357">
    <property type="entry name" value="MIP_CS"/>
</dbReference>
<evidence type="ECO:0000313" key="12">
    <source>
        <dbReference type="Proteomes" id="UP000661607"/>
    </source>
</evidence>
<proteinExistence type="inferred from homology"/>
<gene>
    <name evidence="11" type="ORF">H4W81_002623</name>
</gene>
<evidence type="ECO:0000256" key="1">
    <source>
        <dbReference type="ARBA" id="ARBA00004651"/>
    </source>
</evidence>
<evidence type="ECO:0000256" key="8">
    <source>
        <dbReference type="RuleBase" id="RU000477"/>
    </source>
</evidence>